<dbReference type="Proteomes" id="UP001497512">
    <property type="component" value="Chromosome 2"/>
</dbReference>
<keyword evidence="4" id="KW-1185">Reference proteome</keyword>
<dbReference type="Pfam" id="PF14309">
    <property type="entry name" value="DUF4378"/>
    <property type="match status" value="1"/>
</dbReference>
<dbReference type="EMBL" id="OZ019894">
    <property type="protein sequence ID" value="CAK9214775.1"/>
    <property type="molecule type" value="Genomic_DNA"/>
</dbReference>
<evidence type="ECO:0000313" key="3">
    <source>
        <dbReference type="EMBL" id="CAK9214775.1"/>
    </source>
</evidence>
<gene>
    <name evidence="3" type="ORF">CSSPTR1EN2_LOCUS12400</name>
</gene>
<feature type="non-terminal residue" evidence="3">
    <location>
        <position position="503"/>
    </location>
</feature>
<dbReference type="InterPro" id="IPR025486">
    <property type="entry name" value="DUF4378"/>
</dbReference>
<feature type="region of interest" description="Disordered" evidence="1">
    <location>
        <begin position="290"/>
        <end position="338"/>
    </location>
</feature>
<accession>A0ABP0U7D7</accession>
<dbReference type="PANTHER" id="PTHR31680">
    <property type="entry name" value="LONGIFOLIA PROTEIN"/>
    <property type="match status" value="1"/>
</dbReference>
<reference evidence="3" key="1">
    <citation type="submission" date="2024-02" db="EMBL/GenBank/DDBJ databases">
        <authorList>
            <consortium name="ELIXIR-Norway"/>
            <consortium name="Elixir Norway"/>
        </authorList>
    </citation>
    <scope>NUCLEOTIDE SEQUENCE</scope>
</reference>
<feature type="compositionally biased region" description="Basic and acidic residues" evidence="1">
    <location>
        <begin position="1"/>
        <end position="10"/>
    </location>
</feature>
<sequence length="503" mass="56665">GPIKTAERKPQRAQARSNNRSSKDGLNVSQQPCWLGLNVTGEHEKASKVQSGVQESRNAGTVRVIEGEALNHSKDLCLQNPDVLGFSGNMRSCDVRAELEVASAEVMKDNNVTTNEGEVSELQSSPNSLGEKFELNESLPMVGGREHSSPLYVLSNTGVEDERPNPSPQSCTSTGINLRESNSRCRSLVENVEKEESASTVRKKLCFEIDSNKKQEELHAQVKTSGVEIELPFDSKNRTVAILGTTRITGTSLKNREEEGQFVRDLLVVSELTKELPVAFTDTKITDPASILVRSQQRRRRKDDDKKPPHNRNNIPDGGCPKSKDRSTKEKRKTKKEKKKEILDRRLLYDAVSEIASTKLPLFLNPDLSWTTTTLLPLFLKPDLQGTTSSFAQQQQQQEVSVQEPMMAQRWTEPTTAQRFAQEVWKELQQIPCGQFDDVHDTVQSALQKDMVEKLRQSYSEFRVEITEVGLEVERRIFKDLVQGVVAECFRTQEQQQQLRSTN</sequence>
<protein>
    <recommendedName>
        <fullName evidence="2">DUF4378 domain-containing protein</fullName>
    </recommendedName>
</protein>
<dbReference type="InterPro" id="IPR033334">
    <property type="entry name" value="LNG1/2"/>
</dbReference>
<proteinExistence type="predicted"/>
<organism evidence="3 4">
    <name type="scientific">Sphagnum troendelagicum</name>
    <dbReference type="NCBI Taxonomy" id="128251"/>
    <lineage>
        <taxon>Eukaryota</taxon>
        <taxon>Viridiplantae</taxon>
        <taxon>Streptophyta</taxon>
        <taxon>Embryophyta</taxon>
        <taxon>Bryophyta</taxon>
        <taxon>Sphagnophytina</taxon>
        <taxon>Sphagnopsida</taxon>
        <taxon>Sphagnales</taxon>
        <taxon>Sphagnaceae</taxon>
        <taxon>Sphagnum</taxon>
    </lineage>
</organism>
<feature type="compositionally biased region" description="Basic residues" evidence="1">
    <location>
        <begin position="329"/>
        <end position="338"/>
    </location>
</feature>
<feature type="region of interest" description="Disordered" evidence="1">
    <location>
        <begin position="157"/>
        <end position="176"/>
    </location>
</feature>
<evidence type="ECO:0000313" key="4">
    <source>
        <dbReference type="Proteomes" id="UP001497512"/>
    </source>
</evidence>
<evidence type="ECO:0000259" key="2">
    <source>
        <dbReference type="Pfam" id="PF14309"/>
    </source>
</evidence>
<dbReference type="PANTHER" id="PTHR31680:SF4">
    <property type="entry name" value="LONGIFOLIA PROTEIN"/>
    <property type="match status" value="1"/>
</dbReference>
<feature type="domain" description="DUF4378" evidence="2">
    <location>
        <begin position="261"/>
        <end position="482"/>
    </location>
</feature>
<feature type="region of interest" description="Disordered" evidence="1">
    <location>
        <begin position="1"/>
        <end position="29"/>
    </location>
</feature>
<name>A0ABP0U7D7_9BRYO</name>
<evidence type="ECO:0000256" key="1">
    <source>
        <dbReference type="SAM" id="MobiDB-lite"/>
    </source>
</evidence>